<proteinExistence type="predicted"/>
<dbReference type="PANTHER" id="PTHR31286">
    <property type="entry name" value="GLYCINE-RICH CELL WALL STRUCTURAL PROTEIN 1.8-LIKE"/>
    <property type="match status" value="1"/>
</dbReference>
<accession>A0A803Q611</accession>
<feature type="region of interest" description="Disordered" evidence="1">
    <location>
        <begin position="244"/>
        <end position="265"/>
    </location>
</feature>
<feature type="compositionally biased region" description="Basic and acidic residues" evidence="1">
    <location>
        <begin position="244"/>
        <end position="255"/>
    </location>
</feature>
<dbReference type="Pfam" id="PF14392">
    <property type="entry name" value="zf-CCHC_4"/>
    <property type="match status" value="1"/>
</dbReference>
<evidence type="ECO:0000259" key="2">
    <source>
        <dbReference type="Pfam" id="PF14392"/>
    </source>
</evidence>
<dbReference type="Gramene" id="evm.model.07.684">
    <property type="protein sequence ID" value="cds.evm.model.07.684"/>
    <property type="gene ID" value="evm.TU.07.684"/>
</dbReference>
<keyword evidence="4" id="KW-1185">Reference proteome</keyword>
<protein>
    <recommendedName>
        <fullName evidence="2">Zinc knuckle CX2CX4HX4C domain-containing protein</fullName>
    </recommendedName>
</protein>
<reference evidence="3" key="1">
    <citation type="submission" date="2018-11" db="EMBL/GenBank/DDBJ databases">
        <authorList>
            <person name="Grassa J C."/>
        </authorList>
    </citation>
    <scope>NUCLEOTIDE SEQUENCE [LARGE SCALE GENOMIC DNA]</scope>
</reference>
<organism evidence="3 4">
    <name type="scientific">Cannabis sativa</name>
    <name type="common">Hemp</name>
    <name type="synonym">Marijuana</name>
    <dbReference type="NCBI Taxonomy" id="3483"/>
    <lineage>
        <taxon>Eukaryota</taxon>
        <taxon>Viridiplantae</taxon>
        <taxon>Streptophyta</taxon>
        <taxon>Embryophyta</taxon>
        <taxon>Tracheophyta</taxon>
        <taxon>Spermatophyta</taxon>
        <taxon>Magnoliopsida</taxon>
        <taxon>eudicotyledons</taxon>
        <taxon>Gunneridae</taxon>
        <taxon>Pentapetalae</taxon>
        <taxon>rosids</taxon>
        <taxon>fabids</taxon>
        <taxon>Rosales</taxon>
        <taxon>Cannabaceae</taxon>
        <taxon>Cannabis</taxon>
    </lineage>
</organism>
<dbReference type="EMBL" id="UZAU01000640">
    <property type="status" value="NOT_ANNOTATED_CDS"/>
    <property type="molecule type" value="Genomic_DNA"/>
</dbReference>
<feature type="region of interest" description="Disordered" evidence="1">
    <location>
        <begin position="335"/>
        <end position="366"/>
    </location>
</feature>
<feature type="domain" description="Zinc knuckle CX2CX4HX4C" evidence="2">
    <location>
        <begin position="148"/>
        <end position="179"/>
    </location>
</feature>
<dbReference type="Proteomes" id="UP000596661">
    <property type="component" value="Chromosome 7"/>
</dbReference>
<evidence type="ECO:0000313" key="4">
    <source>
        <dbReference type="Proteomes" id="UP000596661"/>
    </source>
</evidence>
<dbReference type="AlphaFoldDB" id="A0A803Q611"/>
<dbReference type="PANTHER" id="PTHR31286:SF178">
    <property type="entry name" value="DUF4283 DOMAIN-CONTAINING PROTEIN"/>
    <property type="match status" value="1"/>
</dbReference>
<sequence length="381" mass="43168">MEKALTKDVIVKSVDENMNNTLVRDSALELEMLELFEDITLEDVVANKSCKRHWLVNGVLLNIKPWPVEGEVRAGEFAVARFWVQIHGLPTRCLTNENAPVVAKKIGELVEADGKSKFELVQREYLRLWIDVWVSHPISVGFFLTTNGKPESWVHFKYEKLPLLCFNYAKLAHWDKVCHAPMTMVMPRTGEAVPMYGLWIKSDTRKSNCFNSKGKGVLKMTFDTGDLPEWELNGRSRRGLWKRAESRRLPERSGSTEKGVTGGGGWLPTVKFRKRVVARRTSNRTRKRKAHTWYQPFSAVSNFSPPSSPANIVTTSDKDDASKDTFCIGVGDEGSFSQSGIRGRKTREKNKSYSTRRSSGVKTRSGRKKYNMAACKDVITT</sequence>
<evidence type="ECO:0000313" key="3">
    <source>
        <dbReference type="EnsemblPlants" id="cds.evm.model.07.684"/>
    </source>
</evidence>
<reference evidence="3" key="2">
    <citation type="submission" date="2021-03" db="UniProtKB">
        <authorList>
            <consortium name="EnsemblPlants"/>
        </authorList>
    </citation>
    <scope>IDENTIFICATION</scope>
</reference>
<feature type="compositionally biased region" description="Polar residues" evidence="1">
    <location>
        <begin position="352"/>
        <end position="362"/>
    </location>
</feature>
<dbReference type="EnsemblPlants" id="evm.model.07.684">
    <property type="protein sequence ID" value="cds.evm.model.07.684"/>
    <property type="gene ID" value="evm.TU.07.684"/>
</dbReference>
<dbReference type="InterPro" id="IPR040256">
    <property type="entry name" value="At4g02000-like"/>
</dbReference>
<name>A0A803Q611_CANSA</name>
<evidence type="ECO:0000256" key="1">
    <source>
        <dbReference type="SAM" id="MobiDB-lite"/>
    </source>
</evidence>
<dbReference type="InterPro" id="IPR025836">
    <property type="entry name" value="Zn_knuckle_CX2CX4HX4C"/>
</dbReference>